<evidence type="ECO:0000313" key="6">
    <source>
        <dbReference type="Proteomes" id="UP001596267"/>
    </source>
</evidence>
<dbReference type="SUPFAM" id="SSF100950">
    <property type="entry name" value="NagB/RpiA/CoA transferase-like"/>
    <property type="match status" value="1"/>
</dbReference>
<evidence type="ECO:0000256" key="2">
    <source>
        <dbReference type="ARBA" id="ARBA00023125"/>
    </source>
</evidence>
<dbReference type="PRINTS" id="PR00037">
    <property type="entry name" value="HTHLACR"/>
</dbReference>
<dbReference type="InterPro" id="IPR018356">
    <property type="entry name" value="Tscrpt_reg_HTH_DeoR_CS"/>
</dbReference>
<proteinExistence type="predicted"/>
<dbReference type="InterPro" id="IPR014036">
    <property type="entry name" value="DeoR-like_C"/>
</dbReference>
<dbReference type="PANTHER" id="PTHR30363">
    <property type="entry name" value="HTH-TYPE TRANSCRIPTIONAL REGULATOR SRLR-RELATED"/>
    <property type="match status" value="1"/>
</dbReference>
<evidence type="ECO:0000256" key="3">
    <source>
        <dbReference type="ARBA" id="ARBA00023163"/>
    </source>
</evidence>
<dbReference type="Gene3D" id="3.40.50.1360">
    <property type="match status" value="1"/>
</dbReference>
<organism evidence="5 6">
    <name type="scientific">Sporolactobacillus kofuensis</name>
    <dbReference type="NCBI Taxonomy" id="269672"/>
    <lineage>
        <taxon>Bacteria</taxon>
        <taxon>Bacillati</taxon>
        <taxon>Bacillota</taxon>
        <taxon>Bacilli</taxon>
        <taxon>Bacillales</taxon>
        <taxon>Sporolactobacillaceae</taxon>
        <taxon>Sporolactobacillus</taxon>
    </lineage>
</organism>
<gene>
    <name evidence="5" type="ORF">ACFP7A_12445</name>
</gene>
<dbReference type="InterPro" id="IPR036388">
    <property type="entry name" value="WH-like_DNA-bd_sf"/>
</dbReference>
<dbReference type="Proteomes" id="UP001596267">
    <property type="component" value="Unassembled WGS sequence"/>
</dbReference>
<dbReference type="SMART" id="SM00420">
    <property type="entry name" value="HTH_DEOR"/>
    <property type="match status" value="1"/>
</dbReference>
<dbReference type="Pfam" id="PF08220">
    <property type="entry name" value="HTH_DeoR"/>
    <property type="match status" value="1"/>
</dbReference>
<keyword evidence="6" id="KW-1185">Reference proteome</keyword>
<dbReference type="GO" id="GO:0003677">
    <property type="term" value="F:DNA binding"/>
    <property type="evidence" value="ECO:0007669"/>
    <property type="project" value="UniProtKB-KW"/>
</dbReference>
<accession>A0ABW1WJ78</accession>
<dbReference type="PROSITE" id="PS00894">
    <property type="entry name" value="HTH_DEOR_1"/>
    <property type="match status" value="1"/>
</dbReference>
<dbReference type="InterPro" id="IPR037171">
    <property type="entry name" value="NagB/RpiA_transferase-like"/>
</dbReference>
<evidence type="ECO:0000313" key="5">
    <source>
        <dbReference type="EMBL" id="MFC6387408.1"/>
    </source>
</evidence>
<keyword evidence="3" id="KW-0804">Transcription</keyword>
<dbReference type="InterPro" id="IPR050313">
    <property type="entry name" value="Carb_Metab_HTH_regulators"/>
</dbReference>
<dbReference type="InterPro" id="IPR001034">
    <property type="entry name" value="DeoR_HTH"/>
</dbReference>
<dbReference type="SUPFAM" id="SSF46785">
    <property type="entry name" value="Winged helix' DNA-binding domain"/>
    <property type="match status" value="1"/>
</dbReference>
<protein>
    <submittedName>
        <fullName evidence="5">DeoR/GlpR family DNA-binding transcription regulator</fullName>
    </submittedName>
</protein>
<sequence>MIYQEERLVTILNYLKENRSMSTSDICDLYHVSRDTARRDIVRLVEQGAAIRTHGGIALLNLHHDILAYRDRLQTYSDEKMRIGQQATTLLQEKGCYFFNASTTISCLAKQLDKNVTVFTQSLDVAELLSRNEHHSTVHLFGGRLNTSNRFFFSLTSMKELENIHFDSAFLGVAAITEDGLYYQDQEDAWITQLVAKQSACTVILADHKKIRAEGRFKSLNWGQFDVLITDQPLPDQMNKIALENGTQVVIAK</sequence>
<dbReference type="Gene3D" id="1.10.10.10">
    <property type="entry name" value="Winged helix-like DNA-binding domain superfamily/Winged helix DNA-binding domain"/>
    <property type="match status" value="1"/>
</dbReference>
<keyword evidence="1" id="KW-0805">Transcription regulation</keyword>
<dbReference type="SMART" id="SM01134">
    <property type="entry name" value="DeoRC"/>
    <property type="match status" value="1"/>
</dbReference>
<dbReference type="InterPro" id="IPR036390">
    <property type="entry name" value="WH_DNA-bd_sf"/>
</dbReference>
<comment type="caution">
    <text evidence="5">The sequence shown here is derived from an EMBL/GenBank/DDBJ whole genome shotgun (WGS) entry which is preliminary data.</text>
</comment>
<keyword evidence="2 5" id="KW-0238">DNA-binding</keyword>
<dbReference type="RefSeq" id="WP_253077159.1">
    <property type="nucleotide sequence ID" value="NZ_JAMXWN010000016.1"/>
</dbReference>
<name>A0ABW1WJ78_9BACL</name>
<dbReference type="PROSITE" id="PS51000">
    <property type="entry name" value="HTH_DEOR_2"/>
    <property type="match status" value="1"/>
</dbReference>
<evidence type="ECO:0000256" key="1">
    <source>
        <dbReference type="ARBA" id="ARBA00023015"/>
    </source>
</evidence>
<evidence type="ECO:0000259" key="4">
    <source>
        <dbReference type="PROSITE" id="PS51000"/>
    </source>
</evidence>
<dbReference type="Pfam" id="PF00455">
    <property type="entry name" value="DeoRC"/>
    <property type="match status" value="1"/>
</dbReference>
<dbReference type="EMBL" id="JBHSTQ010000014">
    <property type="protein sequence ID" value="MFC6387408.1"/>
    <property type="molecule type" value="Genomic_DNA"/>
</dbReference>
<feature type="domain" description="HTH deoR-type" evidence="4">
    <location>
        <begin position="4"/>
        <end position="59"/>
    </location>
</feature>
<dbReference type="PANTHER" id="PTHR30363:SF51">
    <property type="entry name" value="HTH-TYPE TRANSCRIPTIONAL REPRESSOR GLCR"/>
    <property type="match status" value="1"/>
</dbReference>
<reference evidence="6" key="1">
    <citation type="journal article" date="2019" name="Int. J. Syst. Evol. Microbiol.">
        <title>The Global Catalogue of Microorganisms (GCM) 10K type strain sequencing project: providing services to taxonomists for standard genome sequencing and annotation.</title>
        <authorList>
            <consortium name="The Broad Institute Genomics Platform"/>
            <consortium name="The Broad Institute Genome Sequencing Center for Infectious Disease"/>
            <person name="Wu L."/>
            <person name="Ma J."/>
        </authorList>
    </citation>
    <scope>NUCLEOTIDE SEQUENCE [LARGE SCALE GENOMIC DNA]</scope>
    <source>
        <strain evidence="6">CCUG 42001</strain>
    </source>
</reference>